<keyword evidence="3 5" id="KW-0235">DNA replication</keyword>
<dbReference type="InterPro" id="IPR007220">
    <property type="entry name" value="ORC2"/>
</dbReference>
<comment type="caution">
    <text evidence="9">The sequence shown here is derived from an EMBL/GenBank/DDBJ whole genome shotgun (WGS) entry which is preliminary data.</text>
</comment>
<accession>A0AA38UEP0</accession>
<dbReference type="InterPro" id="IPR056773">
    <property type="entry name" value="WHD_ORC2"/>
</dbReference>
<comment type="function">
    <text evidence="5">Component of the origin recognition complex (ORC) that binds origins of replication. DNA-binding is ATP-dependent. ORC is required to assemble the pre-replication complex necessary to initiate DNA replication.</text>
</comment>
<proteinExistence type="inferred from homology"/>
<evidence type="ECO:0000256" key="5">
    <source>
        <dbReference type="RuleBase" id="RU368084"/>
    </source>
</evidence>
<dbReference type="GO" id="GO:0005664">
    <property type="term" value="C:nuclear origin of replication recognition complex"/>
    <property type="evidence" value="ECO:0007669"/>
    <property type="project" value="UniProtKB-UniRule"/>
</dbReference>
<dbReference type="Pfam" id="PF04084">
    <property type="entry name" value="RecA-like_ORC2"/>
    <property type="match status" value="1"/>
</dbReference>
<feature type="domain" description="Origin recognition complex subunit 2 RecA-like" evidence="7">
    <location>
        <begin position="105"/>
        <end position="279"/>
    </location>
</feature>
<reference evidence="9" key="1">
    <citation type="submission" date="2022-08" db="EMBL/GenBank/DDBJ databases">
        <authorList>
            <consortium name="DOE Joint Genome Institute"/>
            <person name="Min B."/>
            <person name="Riley R."/>
            <person name="Sierra-Patev S."/>
            <person name="Naranjo-Ortiz M."/>
            <person name="Looney B."/>
            <person name="Konkel Z."/>
            <person name="Slot J.C."/>
            <person name="Sakamoto Y."/>
            <person name="Steenwyk J.L."/>
            <person name="Rokas A."/>
            <person name="Carro J."/>
            <person name="Camarero S."/>
            <person name="Ferreira P."/>
            <person name="Molpeceres G."/>
            <person name="Ruiz-Duenas F.J."/>
            <person name="Serrano A."/>
            <person name="Henrissat B."/>
            <person name="Drula E."/>
            <person name="Hughes K.W."/>
            <person name="Mata J.L."/>
            <person name="Ishikawa N.K."/>
            <person name="Vargas-Isla R."/>
            <person name="Ushijima S."/>
            <person name="Smith C.A."/>
            <person name="Ahrendt S."/>
            <person name="Andreopoulos W."/>
            <person name="He G."/>
            <person name="Labutti K."/>
            <person name="Lipzen A."/>
            <person name="Ng V."/>
            <person name="Sandor L."/>
            <person name="Barry K."/>
            <person name="Martinez A.T."/>
            <person name="Xiao Y."/>
            <person name="Gibbons J.G."/>
            <person name="Terashima K."/>
            <person name="Hibbett D.S."/>
            <person name="Grigoriev I.V."/>
        </authorList>
    </citation>
    <scope>NUCLEOTIDE SEQUENCE</scope>
    <source>
        <strain evidence="9">TFB9207</strain>
    </source>
</reference>
<comment type="similarity">
    <text evidence="2 5">Belongs to the ORC2 family.</text>
</comment>
<keyword evidence="4 5" id="KW-0539">Nucleus</keyword>
<protein>
    <recommendedName>
        <fullName evidence="5">Origin recognition complex subunit 2</fullName>
    </recommendedName>
</protein>
<comment type="subcellular location">
    <subcellularLocation>
        <location evidence="1 5">Nucleus</location>
    </subcellularLocation>
</comment>
<dbReference type="InterPro" id="IPR056772">
    <property type="entry name" value="RecA-like_ORC2"/>
</dbReference>
<evidence type="ECO:0000256" key="4">
    <source>
        <dbReference type="ARBA" id="ARBA00023242"/>
    </source>
</evidence>
<dbReference type="AlphaFoldDB" id="A0AA38UEP0"/>
<name>A0AA38UEP0_9AGAR</name>
<organism evidence="9 10">
    <name type="scientific">Lentinula raphanica</name>
    <dbReference type="NCBI Taxonomy" id="153919"/>
    <lineage>
        <taxon>Eukaryota</taxon>
        <taxon>Fungi</taxon>
        <taxon>Dikarya</taxon>
        <taxon>Basidiomycota</taxon>
        <taxon>Agaricomycotina</taxon>
        <taxon>Agaricomycetes</taxon>
        <taxon>Agaricomycetidae</taxon>
        <taxon>Agaricales</taxon>
        <taxon>Marasmiineae</taxon>
        <taxon>Omphalotaceae</taxon>
        <taxon>Lentinula</taxon>
    </lineage>
</organism>
<dbReference type="GO" id="GO:0003688">
    <property type="term" value="F:DNA replication origin binding"/>
    <property type="evidence" value="ECO:0007669"/>
    <property type="project" value="UniProtKB-UniRule"/>
</dbReference>
<feature type="compositionally biased region" description="Low complexity" evidence="6">
    <location>
        <begin position="1"/>
        <end position="24"/>
    </location>
</feature>
<evidence type="ECO:0000256" key="3">
    <source>
        <dbReference type="ARBA" id="ARBA00022705"/>
    </source>
</evidence>
<dbReference type="Pfam" id="PF24882">
    <property type="entry name" value="WHD_ORC2"/>
    <property type="match status" value="1"/>
</dbReference>
<sequence>MSDFESAASDSTSSFSSENEASNALPSATPSKKQQKQRVAHQSRDMIVQTAFDAYFTQMASRAQTSTNVYSSLIPPLSAEEYTTASASFGPQKIKSELLTSEASRTSLLQRILLELQEGFNIICYGYGSKRTLLNDFAVQSCSNLGNVVVVNAFQPHFGLKDLLSCIEKIPGIDSLLLASSSVENQTRRIYDFYAKSTTKLHLYLIIHNIDSPALRFPKAQSCLSMLALNPKIHIVASVDHINAPILWSSSEISARKDAVEEEADVFARRGFSWLWHDMTTLTPYDFELSHADRSSISGVWGSARKRDATQNGASMITETAALHVLASVTAKAKKLFTLMAEKQLEAIAAATNLGPADDLQQYAIGYDALYQSARTDFIATNDTALRALLGEFRDHDLVVGAQQGSSGEVLWIPMRKERLAKLLKTLKTSE</sequence>
<evidence type="ECO:0000313" key="10">
    <source>
        <dbReference type="Proteomes" id="UP001163846"/>
    </source>
</evidence>
<evidence type="ECO:0000259" key="8">
    <source>
        <dbReference type="Pfam" id="PF24882"/>
    </source>
</evidence>
<evidence type="ECO:0000256" key="2">
    <source>
        <dbReference type="ARBA" id="ARBA00007421"/>
    </source>
</evidence>
<dbReference type="GO" id="GO:0006260">
    <property type="term" value="P:DNA replication"/>
    <property type="evidence" value="ECO:0007669"/>
    <property type="project" value="UniProtKB-UniRule"/>
</dbReference>
<dbReference type="PANTHER" id="PTHR14052:SF0">
    <property type="entry name" value="ORIGIN RECOGNITION COMPLEX SUBUNIT 2"/>
    <property type="match status" value="1"/>
</dbReference>
<feature type="domain" description="Origin recognition complex subunit 2 winged-helix" evidence="8">
    <location>
        <begin position="359"/>
        <end position="418"/>
    </location>
</feature>
<feature type="region of interest" description="Disordered" evidence="6">
    <location>
        <begin position="1"/>
        <end position="40"/>
    </location>
</feature>
<evidence type="ECO:0000259" key="7">
    <source>
        <dbReference type="Pfam" id="PF04084"/>
    </source>
</evidence>
<dbReference type="Proteomes" id="UP001163846">
    <property type="component" value="Unassembled WGS sequence"/>
</dbReference>
<keyword evidence="10" id="KW-1185">Reference proteome</keyword>
<dbReference type="EMBL" id="MU806154">
    <property type="protein sequence ID" value="KAJ3838962.1"/>
    <property type="molecule type" value="Genomic_DNA"/>
</dbReference>
<evidence type="ECO:0000313" key="9">
    <source>
        <dbReference type="EMBL" id="KAJ3838962.1"/>
    </source>
</evidence>
<dbReference type="PANTHER" id="PTHR14052">
    <property type="entry name" value="ORIGIN RECOGNITION COMPLEX SUBUNIT 2"/>
    <property type="match status" value="1"/>
</dbReference>
<evidence type="ECO:0000256" key="1">
    <source>
        <dbReference type="ARBA" id="ARBA00004123"/>
    </source>
</evidence>
<evidence type="ECO:0000256" key="6">
    <source>
        <dbReference type="SAM" id="MobiDB-lite"/>
    </source>
</evidence>
<gene>
    <name evidence="9" type="ORF">F5878DRAFT_617994</name>
</gene>
<comment type="subunit">
    <text evidence="5">Component of the origin recognition complex (ORC).</text>
</comment>